<reference evidence="13 14" key="1">
    <citation type="submission" date="2022-06" db="EMBL/GenBank/DDBJ databases">
        <authorList>
            <person name="So Y."/>
        </authorList>
    </citation>
    <scope>NUCLEOTIDE SEQUENCE [LARGE SCALE GENOMIC DNA]</scope>
    <source>
        <strain evidence="13 14">STR3</strain>
    </source>
</reference>
<proteinExistence type="inferred from homology"/>
<evidence type="ECO:0000256" key="1">
    <source>
        <dbReference type="ARBA" id="ARBA00009388"/>
    </source>
</evidence>
<name>A0ABT1L2U9_9ACTN</name>
<dbReference type="InterPro" id="IPR003137">
    <property type="entry name" value="PA_domain"/>
</dbReference>
<comment type="similarity">
    <text evidence="1">Belongs to the peptidase M4 family.</text>
</comment>
<dbReference type="Gene3D" id="3.50.30.30">
    <property type="match status" value="1"/>
</dbReference>
<dbReference type="SUPFAM" id="SSF52025">
    <property type="entry name" value="PA domain"/>
    <property type="match status" value="1"/>
</dbReference>
<dbReference type="Pfam" id="PF02225">
    <property type="entry name" value="PA"/>
    <property type="match status" value="1"/>
</dbReference>
<dbReference type="InterPro" id="IPR013856">
    <property type="entry name" value="Peptidase_M4_domain"/>
</dbReference>
<dbReference type="Pfam" id="PF01447">
    <property type="entry name" value="Peptidase_M4"/>
    <property type="match status" value="1"/>
</dbReference>
<dbReference type="CDD" id="cd04818">
    <property type="entry name" value="PA_subtilisin_1"/>
    <property type="match status" value="1"/>
</dbReference>
<accession>A0ABT1L2U9</accession>
<dbReference type="Pfam" id="PF07504">
    <property type="entry name" value="FTP"/>
    <property type="match status" value="1"/>
</dbReference>
<keyword evidence="5" id="KW-0378">Hydrolase</keyword>
<evidence type="ECO:0000259" key="9">
    <source>
        <dbReference type="Pfam" id="PF02225"/>
    </source>
</evidence>
<dbReference type="Gene3D" id="3.10.450.490">
    <property type="match status" value="1"/>
</dbReference>
<evidence type="ECO:0000256" key="4">
    <source>
        <dbReference type="ARBA" id="ARBA00022729"/>
    </source>
</evidence>
<dbReference type="InterPro" id="IPR032109">
    <property type="entry name" value="Big_3_5"/>
</dbReference>
<dbReference type="Gene3D" id="3.10.170.10">
    <property type="match status" value="1"/>
</dbReference>
<dbReference type="InterPro" id="IPR050728">
    <property type="entry name" value="Zinc_Metalloprotease_M4"/>
</dbReference>
<dbReference type="Gene3D" id="1.10.390.10">
    <property type="entry name" value="Neutral Protease Domain 2"/>
    <property type="match status" value="2"/>
</dbReference>
<dbReference type="Gene3D" id="2.60.40.10">
    <property type="entry name" value="Immunoglobulins"/>
    <property type="match status" value="1"/>
</dbReference>
<evidence type="ECO:0000259" key="12">
    <source>
        <dbReference type="Pfam" id="PF16640"/>
    </source>
</evidence>
<feature type="domain" description="Peptidase M4 C-terminal" evidence="10">
    <location>
        <begin position="340"/>
        <end position="376"/>
    </location>
</feature>
<feature type="domain" description="Peptidase M4" evidence="8">
    <location>
        <begin position="267"/>
        <end position="337"/>
    </location>
</feature>
<feature type="domain" description="Bacterial Ig-like" evidence="12">
    <location>
        <begin position="931"/>
        <end position="1017"/>
    </location>
</feature>
<dbReference type="SUPFAM" id="SSF55486">
    <property type="entry name" value="Metalloproteases ('zincins'), catalytic domain"/>
    <property type="match status" value="1"/>
</dbReference>
<dbReference type="RefSeq" id="WP_254183078.1">
    <property type="nucleotide sequence ID" value="NZ_JANARS010000010.1"/>
</dbReference>
<dbReference type="InterPro" id="IPR027268">
    <property type="entry name" value="Peptidase_M4/M1_CTD_sf"/>
</dbReference>
<dbReference type="EMBL" id="JANARS010000010">
    <property type="protein sequence ID" value="MCP3423914.1"/>
    <property type="molecule type" value="Genomic_DNA"/>
</dbReference>
<evidence type="ECO:0000256" key="2">
    <source>
        <dbReference type="ARBA" id="ARBA00022670"/>
    </source>
</evidence>
<feature type="domain" description="FTP" evidence="11">
    <location>
        <begin position="96"/>
        <end position="126"/>
    </location>
</feature>
<keyword evidence="7" id="KW-0482">Metalloprotease</keyword>
<evidence type="ECO:0000259" key="8">
    <source>
        <dbReference type="Pfam" id="PF01447"/>
    </source>
</evidence>
<evidence type="ECO:0000256" key="5">
    <source>
        <dbReference type="ARBA" id="ARBA00022801"/>
    </source>
</evidence>
<keyword evidence="6" id="KW-0862">Zinc</keyword>
<dbReference type="PRINTS" id="PR00730">
    <property type="entry name" value="THERMOLYSIN"/>
</dbReference>
<dbReference type="PANTHER" id="PTHR33794">
    <property type="entry name" value="BACILLOLYSIN"/>
    <property type="match status" value="1"/>
</dbReference>
<dbReference type="InterPro" id="IPR046450">
    <property type="entry name" value="PA_dom_sf"/>
</dbReference>
<protein>
    <submittedName>
        <fullName evidence="13">M4 family metallopeptidase</fullName>
    </submittedName>
</protein>
<keyword evidence="3" id="KW-0479">Metal-binding</keyword>
<dbReference type="InterPro" id="IPR013783">
    <property type="entry name" value="Ig-like_fold"/>
</dbReference>
<gene>
    <name evidence="13" type="ORF">NCI01_19075</name>
</gene>
<dbReference type="InterPro" id="IPR011096">
    <property type="entry name" value="FTP_domain"/>
</dbReference>
<evidence type="ECO:0000259" key="10">
    <source>
        <dbReference type="Pfam" id="PF02868"/>
    </source>
</evidence>
<dbReference type="Pfam" id="PF02868">
    <property type="entry name" value="Peptidase_M4_C"/>
    <property type="match status" value="2"/>
</dbReference>
<organism evidence="13 14">
    <name type="scientific">Nocardioides pinisoli</name>
    <dbReference type="NCBI Taxonomy" id="2950279"/>
    <lineage>
        <taxon>Bacteria</taxon>
        <taxon>Bacillati</taxon>
        <taxon>Actinomycetota</taxon>
        <taxon>Actinomycetes</taxon>
        <taxon>Propionibacteriales</taxon>
        <taxon>Nocardioidaceae</taxon>
        <taxon>Nocardioides</taxon>
    </lineage>
</organism>
<evidence type="ECO:0000259" key="11">
    <source>
        <dbReference type="Pfam" id="PF07504"/>
    </source>
</evidence>
<keyword evidence="14" id="KW-1185">Reference proteome</keyword>
<evidence type="ECO:0000256" key="3">
    <source>
        <dbReference type="ARBA" id="ARBA00022723"/>
    </source>
</evidence>
<sequence length="1124" mass="117448">MQAASAAQADPDGVAAMADRASGDVAVTREEATRKVGFIRVKGDGDLLPSVEGNSPDAAKQKADAYLDQYAANFGARPDELVRSDVAESAAGWTATYTQTYKGVDVFGSMLRVQVDREGDLTSVNGYAAPDLSLSVDPRISADDAGKRAVGLVREDPPAHDGETADLTGIAPKTTELVVYRMGATRGEAGTAVLAYQVEVTNDDNVRDAVFIDAQTGKALNRWSMVHSALDRELYEATGTRTAPVLTRVWKEGDAFPGTLNKDQQNLVNSAGESYWLYENAFGRDSYDGAGATMKTVNNDPRINCPNANWNGTTTNYCNGVTSDDVVSHEWGHAYTEYTSGLIYQYQSGALNESYSDVWGETLDMVNGREDEGENFTAKRAVGDCDKTAPPGLDMRITAPANLAGPCVAVAATGAKPFTTTAMTADVLVGTDAANAAGPTTTDGCSAFTNASAVSGKWAYVDRGTCPFADKVANAKAAGATGIVIGNNNVDPPAGFTGDPALYGVMVSQADGSRFKSGTAAKTVSVTAEDVSSRPDTTRWLMGEKSTAFGGAIRDMWNPTCYGDPGKVTDAEYKCDPTGADAGGVHSNSGVPNHAYALVVDGGEFNGQTVTGLGLDKAAAIWWRAQTAYLTPQSNFIDAANAFEQSCVDLVGQPINKLTTASNATPVAATPIAAADCASVQAATAATEMRTEPVKCNFRPLLDKDAPATCGEGFTEDVLWSEDFEDGLAGWKPSSEVVFTGGIHEPWQSVGSAPAGTGDAHPSKVAFGPAPDEGRCSNGAGDFSSRDSITGPVVQMPDSLRSAKLTFEHYVATEIGYDGGNVKLSVNGGAFTAIPAAAYLYNKPTTLTGPATNTNPLAGQPGFTGTDGGQTKGSWGESQVDLAAAGAEPGDTVQLRFDIGRDGCGGNEGWYVDNVQIVDCKLITRTTAVHQPEPSTFGTASTAQVTVARDGSVGDAPDGTVTVTDAKGKQLGSATLAGGSASVALPADLPVGAHTLTATYSGSESLATSSATFTATVVASTTPPAPGMESSRTIAKVSPKKPRFKNDFTVIGKVRTLGELVPRSKVIFRIDGKKVGTRKLDDGRAVMTVRKNYRPGKHKLVVIYKGSKRIEASKDKLTFRIKRR</sequence>
<evidence type="ECO:0000256" key="7">
    <source>
        <dbReference type="ARBA" id="ARBA00023049"/>
    </source>
</evidence>
<evidence type="ECO:0000256" key="6">
    <source>
        <dbReference type="ARBA" id="ARBA00022833"/>
    </source>
</evidence>
<comment type="caution">
    <text evidence="13">The sequence shown here is derived from an EMBL/GenBank/DDBJ whole genome shotgun (WGS) entry which is preliminary data.</text>
</comment>
<evidence type="ECO:0000313" key="14">
    <source>
        <dbReference type="Proteomes" id="UP001204524"/>
    </source>
</evidence>
<dbReference type="InterPro" id="IPR001570">
    <property type="entry name" value="Peptidase_M4_C_domain"/>
</dbReference>
<dbReference type="PANTHER" id="PTHR33794:SF1">
    <property type="entry name" value="BACILLOLYSIN"/>
    <property type="match status" value="1"/>
</dbReference>
<feature type="domain" description="Peptidase M4 C-terminal" evidence="10">
    <location>
        <begin position="532"/>
        <end position="659"/>
    </location>
</feature>
<keyword evidence="4" id="KW-0732">Signal</keyword>
<dbReference type="Proteomes" id="UP001204524">
    <property type="component" value="Unassembled WGS sequence"/>
</dbReference>
<dbReference type="Pfam" id="PF16640">
    <property type="entry name" value="Big_3_5"/>
    <property type="match status" value="1"/>
</dbReference>
<keyword evidence="2" id="KW-0645">Protease</keyword>
<evidence type="ECO:0000313" key="13">
    <source>
        <dbReference type="EMBL" id="MCP3423914.1"/>
    </source>
</evidence>
<dbReference type="InterPro" id="IPR023612">
    <property type="entry name" value="Peptidase_M4"/>
</dbReference>
<feature type="domain" description="PA" evidence="9">
    <location>
        <begin position="441"/>
        <end position="513"/>
    </location>
</feature>